<dbReference type="PANTHER" id="PTHR30629">
    <property type="entry name" value="PROPHAGE INTEGRASE"/>
    <property type="match status" value="1"/>
</dbReference>
<dbReference type="Gene3D" id="1.10.150.130">
    <property type="match status" value="1"/>
</dbReference>
<dbReference type="RefSeq" id="WP_266349686.1">
    <property type="nucleotide sequence ID" value="NZ_JAPKNG010000004.1"/>
</dbReference>
<evidence type="ECO:0000256" key="4">
    <source>
        <dbReference type="ARBA" id="ARBA00023172"/>
    </source>
</evidence>
<keyword evidence="3" id="KW-0238">DNA-binding</keyword>
<feature type="domain" description="Tyr recombinase" evidence="5">
    <location>
        <begin position="208"/>
        <end position="386"/>
    </location>
</feature>
<dbReference type="InterPro" id="IPR038488">
    <property type="entry name" value="Integrase_DNA-bd_sf"/>
</dbReference>
<dbReference type="CDD" id="cd00801">
    <property type="entry name" value="INT_P4_C"/>
    <property type="match status" value="1"/>
</dbReference>
<accession>A0ABU0H917</accession>
<dbReference type="InterPro" id="IPR010998">
    <property type="entry name" value="Integrase_recombinase_N"/>
</dbReference>
<keyword evidence="4" id="KW-0233">DNA recombination</keyword>
<proteinExistence type="inferred from homology"/>
<dbReference type="EMBL" id="JAUSVO010000004">
    <property type="protein sequence ID" value="MDQ0438797.1"/>
    <property type="molecule type" value="Genomic_DNA"/>
</dbReference>
<comment type="caution">
    <text evidence="6">The sequence shown here is derived from an EMBL/GenBank/DDBJ whole genome shotgun (WGS) entry which is preliminary data.</text>
</comment>
<dbReference type="Pfam" id="PF00589">
    <property type="entry name" value="Phage_integrase"/>
    <property type="match status" value="1"/>
</dbReference>
<sequence>MARTLHRLSSLTVKSVKTPGRYSDGGGLYLRVAEGGSKQWVFLTRAGGKQREAGLGSVNTVSLSKAREIAAKFRNDVFEGRDPIAERNAERNKLKAIPTFGEMATEVLDSLKAGFRNEKHIAQWEMTLKEYAAPIRDLAVNAVTTEDVLRVLKPIWIEKRETASRLRGRIEKVLDAATAKGLRHDANPARWKGHLDVLLPKEKKATRGHHAAMPFAELPGFMERLRAVPGTSARALEFTVLTAARTGETLGAAWGEIDLDEKVWTVPGDRMKAGREHRVPLPDRAVAILKELLPESGKPNPTALVFPSGRTGKVLSNMSMTMVVRRLKIEPEPTVHGFRSSFRDWCGEATAFPREVAEAALAHTVGDKVEAAYRRGDALEKRRKLMTAWAGYLEGKSAKGGDNVRPIRSAS</sequence>
<dbReference type="Proteomes" id="UP001241603">
    <property type="component" value="Unassembled WGS sequence"/>
</dbReference>
<dbReference type="InterPro" id="IPR025166">
    <property type="entry name" value="Integrase_DNA_bind_dom"/>
</dbReference>
<evidence type="ECO:0000313" key="7">
    <source>
        <dbReference type="Proteomes" id="UP001241603"/>
    </source>
</evidence>
<dbReference type="PANTHER" id="PTHR30629:SF2">
    <property type="entry name" value="PROPHAGE INTEGRASE INTS-RELATED"/>
    <property type="match status" value="1"/>
</dbReference>
<protein>
    <submittedName>
        <fullName evidence="6">Integrase</fullName>
    </submittedName>
</protein>
<dbReference type="PROSITE" id="PS51898">
    <property type="entry name" value="TYR_RECOMBINASE"/>
    <property type="match status" value="1"/>
</dbReference>
<evidence type="ECO:0000313" key="6">
    <source>
        <dbReference type="EMBL" id="MDQ0438797.1"/>
    </source>
</evidence>
<dbReference type="InterPro" id="IPR053876">
    <property type="entry name" value="Phage_int_M"/>
</dbReference>
<name>A0ABU0H917_9HYPH</name>
<dbReference type="Pfam" id="PF22022">
    <property type="entry name" value="Phage_int_M"/>
    <property type="match status" value="1"/>
</dbReference>
<dbReference type="InterPro" id="IPR011010">
    <property type="entry name" value="DNA_brk_join_enz"/>
</dbReference>
<comment type="similarity">
    <text evidence="1">Belongs to the 'phage' integrase family.</text>
</comment>
<dbReference type="InterPro" id="IPR013762">
    <property type="entry name" value="Integrase-like_cat_sf"/>
</dbReference>
<dbReference type="Gene3D" id="1.10.443.10">
    <property type="entry name" value="Intergrase catalytic core"/>
    <property type="match status" value="1"/>
</dbReference>
<evidence type="ECO:0000256" key="2">
    <source>
        <dbReference type="ARBA" id="ARBA00022908"/>
    </source>
</evidence>
<evidence type="ECO:0000256" key="3">
    <source>
        <dbReference type="ARBA" id="ARBA00023125"/>
    </source>
</evidence>
<evidence type="ECO:0000259" key="5">
    <source>
        <dbReference type="PROSITE" id="PS51898"/>
    </source>
</evidence>
<dbReference type="InterPro" id="IPR002104">
    <property type="entry name" value="Integrase_catalytic"/>
</dbReference>
<keyword evidence="7" id="KW-1185">Reference proteome</keyword>
<keyword evidence="2" id="KW-0229">DNA integration</keyword>
<dbReference type="InterPro" id="IPR050808">
    <property type="entry name" value="Phage_Integrase"/>
</dbReference>
<organism evidence="6 7">
    <name type="scientific">Kaistia dalseonensis</name>
    <dbReference type="NCBI Taxonomy" id="410840"/>
    <lineage>
        <taxon>Bacteria</taxon>
        <taxon>Pseudomonadati</taxon>
        <taxon>Pseudomonadota</taxon>
        <taxon>Alphaproteobacteria</taxon>
        <taxon>Hyphomicrobiales</taxon>
        <taxon>Kaistiaceae</taxon>
        <taxon>Kaistia</taxon>
    </lineage>
</organism>
<evidence type="ECO:0000256" key="1">
    <source>
        <dbReference type="ARBA" id="ARBA00008857"/>
    </source>
</evidence>
<dbReference type="Pfam" id="PF13356">
    <property type="entry name" value="Arm-DNA-bind_3"/>
    <property type="match status" value="1"/>
</dbReference>
<dbReference type="Gene3D" id="3.30.160.390">
    <property type="entry name" value="Integrase, DNA-binding domain"/>
    <property type="match status" value="1"/>
</dbReference>
<gene>
    <name evidence="6" type="ORF">QO014_003192</name>
</gene>
<reference evidence="6 7" key="1">
    <citation type="submission" date="2023-07" db="EMBL/GenBank/DDBJ databases">
        <title>Genomic Encyclopedia of Type Strains, Phase IV (KMG-IV): sequencing the most valuable type-strain genomes for metagenomic binning, comparative biology and taxonomic classification.</title>
        <authorList>
            <person name="Goeker M."/>
        </authorList>
    </citation>
    <scope>NUCLEOTIDE SEQUENCE [LARGE SCALE GENOMIC DNA]</scope>
    <source>
        <strain evidence="6 7">B6-8</strain>
    </source>
</reference>
<dbReference type="SUPFAM" id="SSF56349">
    <property type="entry name" value="DNA breaking-rejoining enzymes"/>
    <property type="match status" value="1"/>
</dbReference>